<keyword evidence="3" id="KW-1185">Reference proteome</keyword>
<proteinExistence type="predicted"/>
<feature type="region of interest" description="Disordered" evidence="1">
    <location>
        <begin position="31"/>
        <end position="53"/>
    </location>
</feature>
<reference evidence="2 3" key="1">
    <citation type="submission" date="2019-07" db="EMBL/GenBank/DDBJ databases">
        <title>Whole genome shotgun sequence of Methylobacterium gnaphalii NBRC 107716.</title>
        <authorList>
            <person name="Hosoyama A."/>
            <person name="Uohara A."/>
            <person name="Ohji S."/>
            <person name="Ichikawa N."/>
        </authorList>
    </citation>
    <scope>NUCLEOTIDE SEQUENCE [LARGE SCALE GENOMIC DNA]</scope>
    <source>
        <strain evidence="2 3">NBRC 107716</strain>
    </source>
</reference>
<evidence type="ECO:0000313" key="3">
    <source>
        <dbReference type="Proteomes" id="UP000321750"/>
    </source>
</evidence>
<evidence type="ECO:0000313" key="2">
    <source>
        <dbReference type="EMBL" id="GEP12657.1"/>
    </source>
</evidence>
<comment type="caution">
    <text evidence="2">The sequence shown here is derived from an EMBL/GenBank/DDBJ whole genome shotgun (WGS) entry which is preliminary data.</text>
</comment>
<gene>
    <name evidence="2" type="ORF">MGN01_45020</name>
</gene>
<name>A0A512JRS2_9HYPH</name>
<dbReference type="EMBL" id="BJZV01000057">
    <property type="protein sequence ID" value="GEP12657.1"/>
    <property type="molecule type" value="Genomic_DNA"/>
</dbReference>
<sequence length="53" mass="6163">MRKRMRTDAIVKHAPNIAKYRIVVIRYLSQPSQQPGSPIDIHRDFYAPKQATV</sequence>
<dbReference type="Proteomes" id="UP000321750">
    <property type="component" value="Unassembled WGS sequence"/>
</dbReference>
<accession>A0A512JRS2</accession>
<organism evidence="2 3">
    <name type="scientific">Methylobacterium gnaphalii</name>
    <dbReference type="NCBI Taxonomy" id="1010610"/>
    <lineage>
        <taxon>Bacteria</taxon>
        <taxon>Pseudomonadati</taxon>
        <taxon>Pseudomonadota</taxon>
        <taxon>Alphaproteobacteria</taxon>
        <taxon>Hyphomicrobiales</taxon>
        <taxon>Methylobacteriaceae</taxon>
        <taxon>Methylobacterium</taxon>
    </lineage>
</organism>
<protein>
    <submittedName>
        <fullName evidence="2">Uncharacterized protein</fullName>
    </submittedName>
</protein>
<evidence type="ECO:0000256" key="1">
    <source>
        <dbReference type="SAM" id="MobiDB-lite"/>
    </source>
</evidence>
<dbReference type="AlphaFoldDB" id="A0A512JRS2"/>